<dbReference type="PROSITE" id="PS01124">
    <property type="entry name" value="HTH_ARAC_FAMILY_2"/>
    <property type="match status" value="1"/>
</dbReference>
<dbReference type="InterPro" id="IPR018060">
    <property type="entry name" value="HTH_AraC"/>
</dbReference>
<dbReference type="Pfam" id="PF00072">
    <property type="entry name" value="Response_reg"/>
    <property type="match status" value="1"/>
</dbReference>
<dbReference type="PROSITE" id="PS50110">
    <property type="entry name" value="RESPONSE_REGULATORY"/>
    <property type="match status" value="1"/>
</dbReference>
<dbReference type="InterPro" id="IPR001789">
    <property type="entry name" value="Sig_transdc_resp-reg_receiver"/>
</dbReference>
<evidence type="ECO:0000313" key="11">
    <source>
        <dbReference type="EMBL" id="TCL61828.1"/>
    </source>
</evidence>
<dbReference type="GO" id="GO:0003700">
    <property type="term" value="F:DNA-binding transcription factor activity"/>
    <property type="evidence" value="ECO:0007669"/>
    <property type="project" value="InterPro"/>
</dbReference>
<reference evidence="11 12" key="1">
    <citation type="submission" date="2019-03" db="EMBL/GenBank/DDBJ databases">
        <title>Genomic Encyclopedia of Type Strains, Phase IV (KMG-IV): sequencing the most valuable type-strain genomes for metagenomic binning, comparative biology and taxonomic classification.</title>
        <authorList>
            <person name="Goeker M."/>
        </authorList>
    </citation>
    <scope>NUCLEOTIDE SEQUENCE [LARGE SCALE GENOMIC DNA]</scope>
    <source>
        <strain evidence="11 12">LX-B</strain>
    </source>
</reference>
<keyword evidence="5" id="KW-0805">Transcription regulation</keyword>
<dbReference type="OrthoDB" id="1769137at2"/>
<dbReference type="GO" id="GO:0000160">
    <property type="term" value="P:phosphorelay signal transduction system"/>
    <property type="evidence" value="ECO:0007669"/>
    <property type="project" value="UniProtKB-KW"/>
</dbReference>
<dbReference type="Proteomes" id="UP000295008">
    <property type="component" value="Unassembled WGS sequence"/>
</dbReference>
<evidence type="ECO:0000256" key="5">
    <source>
        <dbReference type="ARBA" id="ARBA00023015"/>
    </source>
</evidence>
<keyword evidence="2" id="KW-0963">Cytoplasm</keyword>
<dbReference type="RefSeq" id="WP_132016191.1">
    <property type="nucleotide sequence ID" value="NZ_SLUN01000032.1"/>
</dbReference>
<evidence type="ECO:0000256" key="3">
    <source>
        <dbReference type="ARBA" id="ARBA00022553"/>
    </source>
</evidence>
<gene>
    <name evidence="11" type="ORF">EDC14_103261</name>
</gene>
<dbReference type="Gene3D" id="1.10.10.60">
    <property type="entry name" value="Homeodomain-like"/>
    <property type="match status" value="2"/>
</dbReference>
<dbReference type="PANTHER" id="PTHR42713">
    <property type="entry name" value="HISTIDINE KINASE-RELATED"/>
    <property type="match status" value="1"/>
</dbReference>
<evidence type="ECO:0000256" key="6">
    <source>
        <dbReference type="ARBA" id="ARBA00023125"/>
    </source>
</evidence>
<keyword evidence="12" id="KW-1185">Reference proteome</keyword>
<dbReference type="CDD" id="cd17536">
    <property type="entry name" value="REC_YesN-like"/>
    <property type="match status" value="1"/>
</dbReference>
<feature type="domain" description="Response regulatory" evidence="10">
    <location>
        <begin position="3"/>
        <end position="119"/>
    </location>
</feature>
<dbReference type="InterPro" id="IPR011006">
    <property type="entry name" value="CheY-like_superfamily"/>
</dbReference>
<dbReference type="GO" id="GO:0005737">
    <property type="term" value="C:cytoplasm"/>
    <property type="evidence" value="ECO:0007669"/>
    <property type="project" value="UniProtKB-SubCell"/>
</dbReference>
<proteinExistence type="predicted"/>
<dbReference type="Gene3D" id="3.40.50.2300">
    <property type="match status" value="1"/>
</dbReference>
<evidence type="ECO:0000256" key="4">
    <source>
        <dbReference type="ARBA" id="ARBA00023012"/>
    </source>
</evidence>
<accession>A0A4R1R8A3</accession>
<evidence type="ECO:0000256" key="1">
    <source>
        <dbReference type="ARBA" id="ARBA00004496"/>
    </source>
</evidence>
<evidence type="ECO:0000256" key="8">
    <source>
        <dbReference type="PROSITE-ProRule" id="PRU00169"/>
    </source>
</evidence>
<comment type="subcellular location">
    <subcellularLocation>
        <location evidence="1">Cytoplasm</location>
    </subcellularLocation>
</comment>
<organism evidence="11 12">
    <name type="scientific">Hydrogenispora ethanolica</name>
    <dbReference type="NCBI Taxonomy" id="1082276"/>
    <lineage>
        <taxon>Bacteria</taxon>
        <taxon>Bacillati</taxon>
        <taxon>Bacillota</taxon>
        <taxon>Hydrogenispora</taxon>
    </lineage>
</organism>
<evidence type="ECO:0000259" key="10">
    <source>
        <dbReference type="PROSITE" id="PS50110"/>
    </source>
</evidence>
<keyword evidence="6" id="KW-0238">DNA-binding</keyword>
<keyword evidence="4" id="KW-0902">Two-component regulatory system</keyword>
<dbReference type="InterPro" id="IPR018062">
    <property type="entry name" value="HTH_AraC-typ_CS"/>
</dbReference>
<keyword evidence="3 8" id="KW-0597">Phosphoprotein</keyword>
<dbReference type="SUPFAM" id="SSF46689">
    <property type="entry name" value="Homeodomain-like"/>
    <property type="match status" value="2"/>
</dbReference>
<dbReference type="SMART" id="SM00342">
    <property type="entry name" value="HTH_ARAC"/>
    <property type="match status" value="1"/>
</dbReference>
<dbReference type="GO" id="GO:0043565">
    <property type="term" value="F:sequence-specific DNA binding"/>
    <property type="evidence" value="ECO:0007669"/>
    <property type="project" value="InterPro"/>
</dbReference>
<dbReference type="InterPro" id="IPR051552">
    <property type="entry name" value="HptR"/>
</dbReference>
<dbReference type="Pfam" id="PF12833">
    <property type="entry name" value="HTH_18"/>
    <property type="match status" value="1"/>
</dbReference>
<comment type="caution">
    <text evidence="11">The sequence shown here is derived from an EMBL/GenBank/DDBJ whole genome shotgun (WGS) entry which is preliminary data.</text>
</comment>
<dbReference type="PRINTS" id="PR00032">
    <property type="entry name" value="HTHARAC"/>
</dbReference>
<dbReference type="SUPFAM" id="SSF52172">
    <property type="entry name" value="CheY-like"/>
    <property type="match status" value="1"/>
</dbReference>
<evidence type="ECO:0000256" key="7">
    <source>
        <dbReference type="ARBA" id="ARBA00023163"/>
    </source>
</evidence>
<dbReference type="AlphaFoldDB" id="A0A4R1R8A3"/>
<dbReference type="InterPro" id="IPR020449">
    <property type="entry name" value="Tscrpt_reg_AraC-type_HTH"/>
</dbReference>
<dbReference type="PANTHER" id="PTHR42713:SF3">
    <property type="entry name" value="TRANSCRIPTIONAL REGULATORY PROTEIN HPTR"/>
    <property type="match status" value="1"/>
</dbReference>
<protein>
    <submittedName>
        <fullName evidence="11">Two-component system response regulator YesN</fullName>
    </submittedName>
</protein>
<sequence>MIKVLVVEDEYLVRKGLVLTTPWENYGLEVIGEAENGQEGLLLATELRPDLVVTDIRMPKMDGLELIERLEGVIDAEYLIISGYNEFEYAKQAMRLGVRDYLLKPIDDEELYQILERLSGLIQSKKKLQKVQDSLPLIQDSKLQLFNEYLSDNEWKVKENYIREAIKYLKLHYREDLNIRKVADSLKISESYLSRLFKMETGYTFVEYLTNYRIKKAIELLKEKSEKVYEIAEMVGYSDSRYFSALFRKYVGVTPSEFKDGLSRKN</sequence>
<dbReference type="PROSITE" id="PS00041">
    <property type="entry name" value="HTH_ARAC_FAMILY_1"/>
    <property type="match status" value="1"/>
</dbReference>
<dbReference type="InterPro" id="IPR009057">
    <property type="entry name" value="Homeodomain-like_sf"/>
</dbReference>
<feature type="domain" description="HTH araC/xylS-type" evidence="9">
    <location>
        <begin position="163"/>
        <end position="261"/>
    </location>
</feature>
<keyword evidence="7" id="KW-0804">Transcription</keyword>
<evidence type="ECO:0000259" key="9">
    <source>
        <dbReference type="PROSITE" id="PS01124"/>
    </source>
</evidence>
<evidence type="ECO:0000256" key="2">
    <source>
        <dbReference type="ARBA" id="ARBA00022490"/>
    </source>
</evidence>
<dbReference type="SMART" id="SM00448">
    <property type="entry name" value="REC"/>
    <property type="match status" value="1"/>
</dbReference>
<evidence type="ECO:0000313" key="12">
    <source>
        <dbReference type="Proteomes" id="UP000295008"/>
    </source>
</evidence>
<feature type="modified residue" description="4-aspartylphosphate" evidence="8">
    <location>
        <position position="55"/>
    </location>
</feature>
<dbReference type="EMBL" id="SLUN01000032">
    <property type="protein sequence ID" value="TCL61828.1"/>
    <property type="molecule type" value="Genomic_DNA"/>
</dbReference>
<name>A0A4R1R8A3_HYDET</name>